<proteinExistence type="predicted"/>
<dbReference type="Proteomes" id="UP001473302">
    <property type="component" value="Unassembled WGS sequence"/>
</dbReference>
<sequence>MTTTSSVQNIRQITARRPTERPIKARLSSNSDLAEKISKLQSDNDALKQRLSLIESSLSSNIIAPDIIIPDIILPNSYKRRKIFKRNNDQSLVIRTIYGQYLEMNEDDDGWIYSLGPREGKNLIIRNFIYEHCRLHQAIEREADPEKYQIPPLDKKETDKRITCFFHSQKRKFRDINYKTEEQIAEKRLRSGRRSRLSRKWERRIDTYKKKKDHFVQTFAPEEELEMFLEKSYMSEEDIGDRNELGLTINYTALVPSWRSGRLDEFYKQLDTLREVTVLGSAPSERISKIVESSISRDILDALPTWGVKPVCKSE</sequence>
<evidence type="ECO:0000313" key="2">
    <source>
        <dbReference type="EMBL" id="GAA5808316.1"/>
    </source>
</evidence>
<keyword evidence="3" id="KW-1185">Reference proteome</keyword>
<reference evidence="2 3" key="1">
    <citation type="submission" date="2024-04" db="EMBL/GenBank/DDBJ databases">
        <title>genome sequences of Mucor flavus KT1a and Helicostylum pulchrum KT1b strains isolated from the surface of a dry-aged beef.</title>
        <authorList>
            <person name="Toyotome T."/>
            <person name="Hosono M."/>
            <person name="Torimaru M."/>
            <person name="Fukuda K."/>
            <person name="Mikami N."/>
        </authorList>
    </citation>
    <scope>NUCLEOTIDE SEQUENCE [LARGE SCALE GENOMIC DNA]</scope>
    <source>
        <strain evidence="2 3">KT1a</strain>
    </source>
</reference>
<accession>A0ABP9YN75</accession>
<dbReference type="EMBL" id="BAABUK010000003">
    <property type="protein sequence ID" value="GAA5808316.1"/>
    <property type="molecule type" value="Genomic_DNA"/>
</dbReference>
<gene>
    <name evidence="2" type="ORF">MFLAVUS_001706</name>
</gene>
<keyword evidence="1" id="KW-0175">Coiled coil</keyword>
<name>A0ABP9YN75_9FUNG</name>
<comment type="caution">
    <text evidence="2">The sequence shown here is derived from an EMBL/GenBank/DDBJ whole genome shotgun (WGS) entry which is preliminary data.</text>
</comment>
<feature type="coiled-coil region" evidence="1">
    <location>
        <begin position="30"/>
        <end position="57"/>
    </location>
</feature>
<organism evidence="2 3">
    <name type="scientific">Mucor flavus</name>
    <dbReference type="NCBI Taxonomy" id="439312"/>
    <lineage>
        <taxon>Eukaryota</taxon>
        <taxon>Fungi</taxon>
        <taxon>Fungi incertae sedis</taxon>
        <taxon>Mucoromycota</taxon>
        <taxon>Mucoromycotina</taxon>
        <taxon>Mucoromycetes</taxon>
        <taxon>Mucorales</taxon>
        <taxon>Mucorineae</taxon>
        <taxon>Mucoraceae</taxon>
        <taxon>Mucor</taxon>
    </lineage>
</organism>
<evidence type="ECO:0000256" key="1">
    <source>
        <dbReference type="SAM" id="Coils"/>
    </source>
</evidence>
<protein>
    <submittedName>
        <fullName evidence="2">Uncharacterized protein</fullName>
    </submittedName>
</protein>
<evidence type="ECO:0000313" key="3">
    <source>
        <dbReference type="Proteomes" id="UP001473302"/>
    </source>
</evidence>